<evidence type="ECO:0000313" key="1">
    <source>
        <dbReference type="EMBL" id="ELA41522.1"/>
    </source>
</evidence>
<evidence type="ECO:0008006" key="3">
    <source>
        <dbReference type="Google" id="ProtNLM"/>
    </source>
</evidence>
<dbReference type="EMBL" id="JH370142">
    <property type="protein sequence ID" value="ELA41522.1"/>
    <property type="molecule type" value="Genomic_DNA"/>
</dbReference>
<dbReference type="HOGENOM" id="CLU_1372213_0_0_1"/>
<dbReference type="AlphaFoldDB" id="L2GMJ0"/>
<proteinExistence type="predicted"/>
<sequence>MLEVKGIIEIVGDSAVGKTALAIYIKKELKTLYICSRISKKGWFPEHFIIERIDSFLGLKVFIAKDLKRIVNAQKIEKIILDGLEDYLYIIEKPRKHSNEIFRIVKILKYLYFAKNVSIIIINNSYGKWEVDGVRIANNYFGLPWEYMINARYLVSRIYNQRWVGLVTGNTNIHKRFYIDDLGLHFED</sequence>
<protein>
    <recommendedName>
        <fullName evidence="3">DNA recombination and repair protein Rad51-like C-terminal domain-containing protein</fullName>
    </recommendedName>
</protein>
<dbReference type="GeneID" id="19882097"/>
<dbReference type="Gene3D" id="3.40.50.300">
    <property type="entry name" value="P-loop containing nucleotide triphosphate hydrolases"/>
    <property type="match status" value="1"/>
</dbReference>
<dbReference type="InterPro" id="IPR027417">
    <property type="entry name" value="P-loop_NTPase"/>
</dbReference>
<dbReference type="RefSeq" id="XP_007604832.1">
    <property type="nucleotide sequence ID" value="XM_007604770.1"/>
</dbReference>
<accession>L2GMJ0</accession>
<dbReference type="OMA" id="WEYMINA"/>
<name>L2GMJ0_VITCO</name>
<dbReference type="OrthoDB" id="1861185at2759"/>
<dbReference type="InParanoid" id="L2GMJ0"/>
<dbReference type="VEuPathDB" id="MicrosporidiaDB:VICG_01386"/>
<gene>
    <name evidence="1" type="ORF">VICG_01386</name>
</gene>
<dbReference type="SUPFAM" id="SSF52540">
    <property type="entry name" value="P-loop containing nucleoside triphosphate hydrolases"/>
    <property type="match status" value="1"/>
</dbReference>
<dbReference type="Proteomes" id="UP000011082">
    <property type="component" value="Unassembled WGS sequence"/>
</dbReference>
<reference evidence="2" key="1">
    <citation type="submission" date="2011-05" db="EMBL/GenBank/DDBJ databases">
        <title>The genome sequence of Vittaforma corneae strain ATCC 50505.</title>
        <authorList>
            <consortium name="The Broad Institute Genome Sequencing Platform"/>
            <person name="Cuomo C."/>
            <person name="Didier E."/>
            <person name="Bowers L."/>
            <person name="Young S.K."/>
            <person name="Zeng Q."/>
            <person name="Gargeya S."/>
            <person name="Fitzgerald M."/>
            <person name="Haas B."/>
            <person name="Abouelleil A."/>
            <person name="Alvarado L."/>
            <person name="Arachchi H.M."/>
            <person name="Berlin A."/>
            <person name="Chapman S.B."/>
            <person name="Gearin G."/>
            <person name="Goldberg J."/>
            <person name="Griggs A."/>
            <person name="Gujja S."/>
            <person name="Hansen M."/>
            <person name="Heiman D."/>
            <person name="Howarth C."/>
            <person name="Larimer J."/>
            <person name="Lui A."/>
            <person name="MacDonald P.J.P."/>
            <person name="McCowen C."/>
            <person name="Montmayeur A."/>
            <person name="Murphy C."/>
            <person name="Neiman D."/>
            <person name="Pearson M."/>
            <person name="Priest M."/>
            <person name="Roberts A."/>
            <person name="Saif S."/>
            <person name="Shea T."/>
            <person name="Sisk P."/>
            <person name="Stolte C."/>
            <person name="Sykes S."/>
            <person name="Wortman J."/>
            <person name="Nusbaum C."/>
            <person name="Birren B."/>
        </authorList>
    </citation>
    <scope>NUCLEOTIDE SEQUENCE [LARGE SCALE GENOMIC DNA]</scope>
    <source>
        <strain evidence="2">ATCC 50505</strain>
    </source>
</reference>
<keyword evidence="2" id="KW-1185">Reference proteome</keyword>
<evidence type="ECO:0000313" key="2">
    <source>
        <dbReference type="Proteomes" id="UP000011082"/>
    </source>
</evidence>
<organism evidence="1 2">
    <name type="scientific">Vittaforma corneae (strain ATCC 50505)</name>
    <name type="common">Microsporidian parasite</name>
    <name type="synonym">Nosema corneum</name>
    <dbReference type="NCBI Taxonomy" id="993615"/>
    <lineage>
        <taxon>Eukaryota</taxon>
        <taxon>Fungi</taxon>
        <taxon>Fungi incertae sedis</taxon>
        <taxon>Microsporidia</taxon>
        <taxon>Nosematidae</taxon>
        <taxon>Vittaforma</taxon>
    </lineage>
</organism>